<dbReference type="Gene3D" id="1.25.10.10">
    <property type="entry name" value="Leucine-rich Repeat Variant"/>
    <property type="match status" value="1"/>
</dbReference>
<evidence type="ECO:0000313" key="2">
    <source>
        <dbReference type="Proteomes" id="UP000427281"/>
    </source>
</evidence>
<gene>
    <name evidence="1" type="ORF">F1728_16145</name>
</gene>
<dbReference type="KEGG" id="gim:F1728_16145"/>
<sequence length="217" mass="24552">MDALTLMRIHRSSFDNSELVKVSIEQASESENILVREQALSLLKSLNREKLIPREAILTLIDSRFEESQSVGLQLLAKVDPSLTIEMANKYLKNSKPELQAVALNFLGELDPQQAREVARRKLNSAYTQVRVQGFLTLQKLKEPVDENLRSQIVEALIEEIQSTRFVGHERMSRLWLLHEVDAGRAIAVAESMMAAKQLGTLPENFLRTVQTGQSEK</sequence>
<name>A0A6I6ACU1_9PLAN</name>
<keyword evidence="2" id="KW-1185">Reference proteome</keyword>
<dbReference type="Proteomes" id="UP000427281">
    <property type="component" value="Chromosome"/>
</dbReference>
<dbReference type="SUPFAM" id="SSF48371">
    <property type="entry name" value="ARM repeat"/>
    <property type="match status" value="1"/>
</dbReference>
<dbReference type="RefSeq" id="WP_155365001.1">
    <property type="nucleotide sequence ID" value="NZ_CP043930.1"/>
</dbReference>
<proteinExistence type="predicted"/>
<accession>A0A6I6ACU1</accession>
<organism evidence="1 2">
    <name type="scientific">Gimesia benthica</name>
    <dbReference type="NCBI Taxonomy" id="2608982"/>
    <lineage>
        <taxon>Bacteria</taxon>
        <taxon>Pseudomonadati</taxon>
        <taxon>Planctomycetota</taxon>
        <taxon>Planctomycetia</taxon>
        <taxon>Planctomycetales</taxon>
        <taxon>Planctomycetaceae</taxon>
        <taxon>Gimesia</taxon>
    </lineage>
</organism>
<dbReference type="InterPro" id="IPR016024">
    <property type="entry name" value="ARM-type_fold"/>
</dbReference>
<reference evidence="1 2" key="1">
    <citation type="submission" date="2019-09" db="EMBL/GenBank/DDBJ databases">
        <title>Gimesia benthica sp. nov., a novel bacterium isolated from deep-sea water of the Northwest Indian Ocean.</title>
        <authorList>
            <person name="Dai X."/>
        </authorList>
    </citation>
    <scope>NUCLEOTIDE SEQUENCE [LARGE SCALE GENOMIC DNA]</scope>
    <source>
        <strain evidence="1 2">E7</strain>
    </source>
</reference>
<dbReference type="InterPro" id="IPR011989">
    <property type="entry name" value="ARM-like"/>
</dbReference>
<evidence type="ECO:0008006" key="3">
    <source>
        <dbReference type="Google" id="ProtNLM"/>
    </source>
</evidence>
<evidence type="ECO:0000313" key="1">
    <source>
        <dbReference type="EMBL" id="QGQ24127.1"/>
    </source>
</evidence>
<dbReference type="AlphaFoldDB" id="A0A6I6ACU1"/>
<protein>
    <recommendedName>
        <fullName evidence="3">HEAT repeat domain-containing protein</fullName>
    </recommendedName>
</protein>
<dbReference type="EMBL" id="CP043930">
    <property type="protein sequence ID" value="QGQ24127.1"/>
    <property type="molecule type" value="Genomic_DNA"/>
</dbReference>